<dbReference type="PROSITE" id="PS51257">
    <property type="entry name" value="PROKAR_LIPOPROTEIN"/>
    <property type="match status" value="1"/>
</dbReference>
<organism evidence="1 2">
    <name type="scientific">Streptomyces corynorhini</name>
    <dbReference type="NCBI Taxonomy" id="2282652"/>
    <lineage>
        <taxon>Bacteria</taxon>
        <taxon>Bacillati</taxon>
        <taxon>Actinomycetota</taxon>
        <taxon>Actinomycetes</taxon>
        <taxon>Kitasatosporales</taxon>
        <taxon>Streptomycetaceae</taxon>
        <taxon>Streptomyces</taxon>
    </lineage>
</organism>
<keyword evidence="2" id="KW-1185">Reference proteome</keyword>
<reference evidence="1 2" key="1">
    <citation type="submission" date="2018-07" db="EMBL/GenBank/DDBJ databases">
        <title>Streptomyces species from bats.</title>
        <authorList>
            <person name="Dunlap C."/>
        </authorList>
    </citation>
    <scope>NUCLEOTIDE SEQUENCE [LARGE SCALE GENOMIC DNA]</scope>
    <source>
        <strain evidence="1 2">AC230</strain>
    </source>
</reference>
<sequence length="82" mass="8573">MGRTGTTRRHALMAMGATGAGLLTACSSDGAADGTLSPDTVARAARAQSALRRRSAETSEALLREYDAVLTRHPGQHRVVLP</sequence>
<gene>
    <name evidence="1" type="ORF">DVH02_32255</name>
</gene>
<comment type="caution">
    <text evidence="1">The sequence shown here is derived from an EMBL/GenBank/DDBJ whole genome shotgun (WGS) entry which is preliminary data.</text>
</comment>
<dbReference type="AlphaFoldDB" id="A0A370ASR4"/>
<accession>A0A370ASR4</accession>
<dbReference type="PROSITE" id="PS51318">
    <property type="entry name" value="TAT"/>
    <property type="match status" value="1"/>
</dbReference>
<feature type="non-terminal residue" evidence="1">
    <location>
        <position position="82"/>
    </location>
</feature>
<evidence type="ECO:0000313" key="1">
    <source>
        <dbReference type="EMBL" id="RDG32608.1"/>
    </source>
</evidence>
<dbReference type="Proteomes" id="UP000253741">
    <property type="component" value="Unassembled WGS sequence"/>
</dbReference>
<proteinExistence type="predicted"/>
<name>A0A370ASR4_9ACTN</name>
<protein>
    <submittedName>
        <fullName evidence="1">Uncharacterized protein</fullName>
    </submittedName>
</protein>
<dbReference type="EMBL" id="QQNA01000361">
    <property type="protein sequence ID" value="RDG32608.1"/>
    <property type="molecule type" value="Genomic_DNA"/>
</dbReference>
<evidence type="ECO:0000313" key="2">
    <source>
        <dbReference type="Proteomes" id="UP000253741"/>
    </source>
</evidence>
<dbReference type="InterPro" id="IPR006311">
    <property type="entry name" value="TAT_signal"/>
</dbReference>